<sequence length="64" mass="6872">MIFLPALTGNPSSPSDILASARALIISGGHDVFSCADISDGLDSQNRIDHDFPSKVDLVDEWRS</sequence>
<reference evidence="1 2" key="1">
    <citation type="submission" date="2018-04" db="EMBL/GenBank/DDBJ databases">
        <authorList>
            <person name="Hagen T."/>
        </authorList>
    </citation>
    <scope>NUCLEOTIDE SEQUENCE [LARGE SCALE GENOMIC DNA]</scope>
    <source>
        <strain evidence="1 2">TPD7009</strain>
    </source>
</reference>
<dbReference type="Proteomes" id="UP000244335">
    <property type="component" value="Unassembled WGS sequence"/>
</dbReference>
<evidence type="ECO:0000313" key="1">
    <source>
        <dbReference type="EMBL" id="PVE50668.1"/>
    </source>
</evidence>
<comment type="caution">
    <text evidence="1">The sequence shown here is derived from an EMBL/GenBank/DDBJ whole genome shotgun (WGS) entry which is preliminary data.</text>
</comment>
<gene>
    <name evidence="1" type="ORF">DC430_21045</name>
</gene>
<protein>
    <submittedName>
        <fullName evidence="1">Uncharacterized protein</fullName>
    </submittedName>
</protein>
<evidence type="ECO:0000313" key="2">
    <source>
        <dbReference type="Proteomes" id="UP000244335"/>
    </source>
</evidence>
<dbReference type="EMBL" id="QDFR01000010">
    <property type="protein sequence ID" value="PVE50668.1"/>
    <property type="molecule type" value="Genomic_DNA"/>
</dbReference>
<dbReference type="AlphaFoldDB" id="A0AA92BZT0"/>
<proteinExistence type="predicted"/>
<accession>A0AA92BZT0</accession>
<organism evidence="1 2">
    <name type="scientific">Rhizobium rhizogenes</name>
    <name type="common">Agrobacterium rhizogenes</name>
    <dbReference type="NCBI Taxonomy" id="359"/>
    <lineage>
        <taxon>Bacteria</taxon>
        <taxon>Pseudomonadati</taxon>
        <taxon>Pseudomonadota</taxon>
        <taxon>Alphaproteobacteria</taxon>
        <taxon>Hyphomicrobiales</taxon>
        <taxon>Rhizobiaceae</taxon>
        <taxon>Rhizobium/Agrobacterium group</taxon>
        <taxon>Rhizobium</taxon>
    </lineage>
</organism>
<name>A0AA92BZT0_RHIRH</name>